<evidence type="ECO:0000256" key="1">
    <source>
        <dbReference type="SAM" id="Phobius"/>
    </source>
</evidence>
<keyword evidence="1" id="KW-0812">Transmembrane</keyword>
<name>M0N5L9_9EURY</name>
<sequence>MDTLRFVGGVVVAYLGFVLVMGSFSLVSDAVPAITSFVAANATHPIVLLNLGLVGATALIVALAWRKQ</sequence>
<keyword evidence="1" id="KW-1133">Transmembrane helix</keyword>
<comment type="caution">
    <text evidence="2">The sequence shown here is derived from an EMBL/GenBank/DDBJ whole genome shotgun (WGS) entry which is preliminary data.</text>
</comment>
<organism evidence="2 3">
    <name type="scientific">Halococcus thailandensis JCM 13552</name>
    <dbReference type="NCBI Taxonomy" id="1227457"/>
    <lineage>
        <taxon>Archaea</taxon>
        <taxon>Methanobacteriati</taxon>
        <taxon>Methanobacteriota</taxon>
        <taxon>Stenosarchaea group</taxon>
        <taxon>Halobacteria</taxon>
        <taxon>Halobacteriales</taxon>
        <taxon>Halococcaceae</taxon>
        <taxon>Halococcus</taxon>
    </lineage>
</organism>
<dbReference type="RefSeq" id="WP_007740289.1">
    <property type="nucleotide sequence ID" value="NZ_AOMF01000155.1"/>
</dbReference>
<dbReference type="STRING" id="1227457.C451_10540"/>
<reference evidence="2 3" key="1">
    <citation type="journal article" date="2014" name="PLoS Genet.">
        <title>Phylogenetically driven sequencing of extremely halophilic archaea reveals strategies for static and dynamic osmo-response.</title>
        <authorList>
            <person name="Becker E.A."/>
            <person name="Seitzer P.M."/>
            <person name="Tritt A."/>
            <person name="Larsen D."/>
            <person name="Krusor M."/>
            <person name="Yao A.I."/>
            <person name="Wu D."/>
            <person name="Madern D."/>
            <person name="Eisen J.A."/>
            <person name="Darling A.E."/>
            <person name="Facciotti M.T."/>
        </authorList>
    </citation>
    <scope>NUCLEOTIDE SEQUENCE [LARGE SCALE GENOMIC DNA]</scope>
    <source>
        <strain evidence="2 3">JCM 13552</strain>
    </source>
</reference>
<dbReference type="PATRIC" id="fig|1227457.3.peg.1972"/>
<keyword evidence="3" id="KW-1185">Reference proteome</keyword>
<dbReference type="OrthoDB" id="378830at2157"/>
<proteinExistence type="predicted"/>
<accession>M0N5L9</accession>
<dbReference type="AlphaFoldDB" id="M0N5L9"/>
<evidence type="ECO:0000313" key="3">
    <source>
        <dbReference type="Proteomes" id="UP000011680"/>
    </source>
</evidence>
<dbReference type="Proteomes" id="UP000011680">
    <property type="component" value="Unassembled WGS sequence"/>
</dbReference>
<gene>
    <name evidence="2" type="ORF">C451_10540</name>
</gene>
<dbReference type="EMBL" id="AOMF01000155">
    <property type="protein sequence ID" value="EMA52853.1"/>
    <property type="molecule type" value="Genomic_DNA"/>
</dbReference>
<protein>
    <submittedName>
        <fullName evidence="2">Uncharacterized protein</fullName>
    </submittedName>
</protein>
<evidence type="ECO:0000313" key="2">
    <source>
        <dbReference type="EMBL" id="EMA52853.1"/>
    </source>
</evidence>
<feature type="transmembrane region" description="Helical" evidence="1">
    <location>
        <begin position="7"/>
        <end position="26"/>
    </location>
</feature>
<keyword evidence="1" id="KW-0472">Membrane</keyword>
<feature type="transmembrane region" description="Helical" evidence="1">
    <location>
        <begin position="46"/>
        <end position="65"/>
    </location>
</feature>